<keyword evidence="1" id="KW-0812">Transmembrane</keyword>
<feature type="transmembrane region" description="Helical" evidence="1">
    <location>
        <begin position="32"/>
        <end position="49"/>
    </location>
</feature>
<proteinExistence type="predicted"/>
<gene>
    <name evidence="2" type="ORF">O0554_02830</name>
</gene>
<evidence type="ECO:0000313" key="2">
    <source>
        <dbReference type="EMBL" id="MCZ0805856.1"/>
    </source>
</evidence>
<keyword evidence="1" id="KW-0472">Membrane</keyword>
<organism evidence="2 3">
    <name type="scientific">Brevibacillus laterosporus</name>
    <name type="common">Bacillus laterosporus</name>
    <dbReference type="NCBI Taxonomy" id="1465"/>
    <lineage>
        <taxon>Bacteria</taxon>
        <taxon>Bacillati</taxon>
        <taxon>Bacillota</taxon>
        <taxon>Bacilli</taxon>
        <taxon>Bacillales</taxon>
        <taxon>Paenibacillaceae</taxon>
        <taxon>Brevibacillus</taxon>
    </lineage>
</organism>
<evidence type="ECO:0000313" key="3">
    <source>
        <dbReference type="Proteomes" id="UP001077662"/>
    </source>
</evidence>
<dbReference type="EMBL" id="JAPTNE010000003">
    <property type="protein sequence ID" value="MCZ0805856.1"/>
    <property type="molecule type" value="Genomic_DNA"/>
</dbReference>
<protein>
    <submittedName>
        <fullName evidence="2">Uncharacterized protein</fullName>
    </submittedName>
</protein>
<sequence length="51" mass="5785">MKMPTLLKLRSASIILLLFAIAANLTGREVRIGELAIFYMITAIYLEMIEK</sequence>
<accession>A0AAP3DDE6</accession>
<name>A0AAP3DDE6_BRELA</name>
<dbReference type="RefSeq" id="WP_162932844.1">
    <property type="nucleotide sequence ID" value="NZ_CP032410.1"/>
</dbReference>
<reference evidence="2" key="1">
    <citation type="submission" date="2022-09" db="EMBL/GenBank/DDBJ databases">
        <title>Genome analysis and characterization of larvicidal activity of Brevibacillus strains.</title>
        <authorList>
            <person name="Patrusheva E.V."/>
            <person name="Izotova A.O."/>
            <person name="Toshchakov S.V."/>
            <person name="Sineoky S.P."/>
        </authorList>
    </citation>
    <scope>NUCLEOTIDE SEQUENCE</scope>
    <source>
        <strain evidence="2">VKPM_B-13247</strain>
    </source>
</reference>
<dbReference type="Proteomes" id="UP001077662">
    <property type="component" value="Unassembled WGS sequence"/>
</dbReference>
<dbReference type="AlphaFoldDB" id="A0AAP3DDE6"/>
<comment type="caution">
    <text evidence="2">The sequence shown here is derived from an EMBL/GenBank/DDBJ whole genome shotgun (WGS) entry which is preliminary data.</text>
</comment>
<evidence type="ECO:0000256" key="1">
    <source>
        <dbReference type="SAM" id="Phobius"/>
    </source>
</evidence>
<keyword evidence="1" id="KW-1133">Transmembrane helix</keyword>